<dbReference type="CTD" id="20321494"/>
<evidence type="ECO:0000313" key="1">
    <source>
        <dbReference type="EMBL" id="KER25213.1"/>
    </source>
</evidence>
<dbReference type="GeneID" id="20321494"/>
<gene>
    <name evidence="1" type="ORF">T265_07315</name>
</gene>
<dbReference type="KEGG" id="ovi:T265_07315"/>
<organism evidence="1 2">
    <name type="scientific">Opisthorchis viverrini</name>
    <name type="common">Southeast Asian liver fluke</name>
    <dbReference type="NCBI Taxonomy" id="6198"/>
    <lineage>
        <taxon>Eukaryota</taxon>
        <taxon>Metazoa</taxon>
        <taxon>Spiralia</taxon>
        <taxon>Lophotrochozoa</taxon>
        <taxon>Platyhelminthes</taxon>
        <taxon>Trematoda</taxon>
        <taxon>Digenea</taxon>
        <taxon>Opisthorchiida</taxon>
        <taxon>Opisthorchiata</taxon>
        <taxon>Opisthorchiidae</taxon>
        <taxon>Opisthorchis</taxon>
    </lineage>
</organism>
<dbReference type="EMBL" id="KL596784">
    <property type="protein sequence ID" value="KER25213.1"/>
    <property type="molecule type" value="Genomic_DNA"/>
</dbReference>
<dbReference type="AlphaFoldDB" id="A0A074ZDG7"/>
<dbReference type="Proteomes" id="UP000054324">
    <property type="component" value="Unassembled WGS sequence"/>
</dbReference>
<name>A0A074ZDG7_OPIVI</name>
<dbReference type="RefSeq" id="XP_009171066.1">
    <property type="nucleotide sequence ID" value="XM_009172802.1"/>
</dbReference>
<reference evidence="1 2" key="1">
    <citation type="submission" date="2013-11" db="EMBL/GenBank/DDBJ databases">
        <title>Opisthorchis viverrini - life in the bile duct.</title>
        <authorList>
            <person name="Young N.D."/>
            <person name="Nagarajan N."/>
            <person name="Lin S.J."/>
            <person name="Korhonen P.K."/>
            <person name="Jex A.R."/>
            <person name="Hall R.S."/>
            <person name="Safavi-Hemami H."/>
            <person name="Kaewkong W."/>
            <person name="Bertrand D."/>
            <person name="Gao S."/>
            <person name="Seet Q."/>
            <person name="Wongkham S."/>
            <person name="Teh B.T."/>
            <person name="Wongkham C."/>
            <person name="Intapan P.M."/>
            <person name="Maleewong W."/>
            <person name="Yang X."/>
            <person name="Hu M."/>
            <person name="Wang Z."/>
            <person name="Hofmann A."/>
            <person name="Sternberg P.W."/>
            <person name="Tan P."/>
            <person name="Wang J."/>
            <person name="Gasser R.B."/>
        </authorList>
    </citation>
    <scope>NUCLEOTIDE SEQUENCE [LARGE SCALE GENOMIC DNA]</scope>
</reference>
<accession>A0A074ZDG7</accession>
<sequence length="183" mass="20754">MASLLIAFPKLSKTDETDVNCRPIRSRLDAGPASVPNSWPISYGLGLSTIEAPEGLRYSGVRVESCLTERNQPCRHRMLYSSQPGKLFQNLIKTRFCLSLSEARLKFRHQRYGHHRYGYTLASHVRCPRLWICTADLALIRAKLEPSASLWCGLIGIITPEQEDDRSNESGVIMNTLWESRFS</sequence>
<protein>
    <submittedName>
        <fullName evidence="1">Uncharacterized protein</fullName>
    </submittedName>
</protein>
<evidence type="ECO:0000313" key="2">
    <source>
        <dbReference type="Proteomes" id="UP000054324"/>
    </source>
</evidence>
<keyword evidence="2" id="KW-1185">Reference proteome</keyword>
<proteinExistence type="predicted"/>